<gene>
    <name evidence="9" type="ORF">DPMN_088337</name>
</gene>
<feature type="domain" description="Enoyl reductase (ER)" evidence="8">
    <location>
        <begin position="40"/>
        <end position="373"/>
    </location>
</feature>
<proteinExistence type="inferred from homology"/>
<dbReference type="SMART" id="SM00829">
    <property type="entry name" value="PKS_ER"/>
    <property type="match status" value="1"/>
</dbReference>
<dbReference type="InterPro" id="IPR036291">
    <property type="entry name" value="NAD(P)-bd_dom_sf"/>
</dbReference>
<dbReference type="PANTHER" id="PTHR43205">
    <property type="entry name" value="PROSTAGLANDIN REDUCTASE"/>
    <property type="match status" value="1"/>
</dbReference>
<keyword evidence="10" id="KW-1185">Reference proteome</keyword>
<protein>
    <recommendedName>
        <fullName evidence="4">15-oxoprostaglandin 13-reductase</fullName>
        <ecNumber evidence="2">1.3.1.48</ecNumber>
    </recommendedName>
    <alternativeName>
        <fullName evidence="4">15-oxoprostaglandin 13-reductase</fullName>
    </alternativeName>
</protein>
<dbReference type="PANTHER" id="PTHR43205:SF5">
    <property type="entry name" value="PROSTAGLANDIN REDUCTASE 2"/>
    <property type="match status" value="1"/>
</dbReference>
<dbReference type="FunFam" id="3.40.50.720:FF:000121">
    <property type="entry name" value="Prostaglandin reductase 2"/>
    <property type="match status" value="1"/>
</dbReference>
<dbReference type="Gene3D" id="3.90.180.10">
    <property type="entry name" value="Medium-chain alcohol dehydrogenases, catalytic domain"/>
    <property type="match status" value="1"/>
</dbReference>
<dbReference type="InterPro" id="IPR013149">
    <property type="entry name" value="ADH-like_C"/>
</dbReference>
<keyword evidence="3" id="KW-0560">Oxidoreductase</keyword>
<dbReference type="SUPFAM" id="SSF51735">
    <property type="entry name" value="NAD(P)-binding Rossmann-fold domains"/>
    <property type="match status" value="1"/>
</dbReference>
<dbReference type="SUPFAM" id="SSF50129">
    <property type="entry name" value="GroES-like"/>
    <property type="match status" value="1"/>
</dbReference>
<comment type="catalytic activity">
    <reaction evidence="7">
        <text>13,14-dihydro-15-oxo-prostaglandin E1 + NADP(+) = 15-oxoprostaglandin E1 + NADPH + H(+)</text>
        <dbReference type="Rhea" id="RHEA:50584"/>
        <dbReference type="ChEBI" id="CHEBI:15378"/>
        <dbReference type="ChEBI" id="CHEBI:57401"/>
        <dbReference type="ChEBI" id="CHEBI:57783"/>
        <dbReference type="ChEBI" id="CHEBI:58349"/>
        <dbReference type="ChEBI" id="CHEBI:133408"/>
    </reaction>
    <physiologicalReaction direction="right-to-left" evidence="7">
        <dbReference type="Rhea" id="RHEA:50586"/>
    </physiologicalReaction>
</comment>
<comment type="similarity">
    <text evidence="1">Belongs to the NADP-dependent oxidoreductase L4BD family.</text>
</comment>
<evidence type="ECO:0000256" key="6">
    <source>
        <dbReference type="ARBA" id="ARBA00048290"/>
    </source>
</evidence>
<dbReference type="OrthoDB" id="809632at2759"/>
<evidence type="ECO:0000256" key="5">
    <source>
        <dbReference type="ARBA" id="ARBA00047878"/>
    </source>
</evidence>
<reference evidence="9" key="2">
    <citation type="submission" date="2020-11" db="EMBL/GenBank/DDBJ databases">
        <authorList>
            <person name="McCartney M.A."/>
            <person name="Auch B."/>
            <person name="Kono T."/>
            <person name="Mallez S."/>
            <person name="Becker A."/>
            <person name="Gohl D.M."/>
            <person name="Silverstein K.A.T."/>
            <person name="Koren S."/>
            <person name="Bechman K.B."/>
            <person name="Herman A."/>
            <person name="Abrahante J.E."/>
            <person name="Garbe J."/>
        </authorList>
    </citation>
    <scope>NUCLEOTIDE SEQUENCE</scope>
    <source>
        <strain evidence="9">Duluth1</strain>
        <tissue evidence="9">Whole animal</tissue>
    </source>
</reference>
<dbReference type="Gene3D" id="3.40.50.720">
    <property type="entry name" value="NAD(P)-binding Rossmann-like Domain"/>
    <property type="match status" value="1"/>
</dbReference>
<dbReference type="InterPro" id="IPR011032">
    <property type="entry name" value="GroES-like_sf"/>
</dbReference>
<dbReference type="Pfam" id="PF00107">
    <property type="entry name" value="ADH_zinc_N"/>
    <property type="match status" value="1"/>
</dbReference>
<dbReference type="AlphaFoldDB" id="A0A9D4QX04"/>
<dbReference type="Pfam" id="PF16884">
    <property type="entry name" value="ADH_N_2"/>
    <property type="match status" value="1"/>
</dbReference>
<evidence type="ECO:0000256" key="3">
    <source>
        <dbReference type="ARBA" id="ARBA00023002"/>
    </source>
</evidence>
<dbReference type="InterPro" id="IPR020843">
    <property type="entry name" value="ER"/>
</dbReference>
<dbReference type="GO" id="GO:0047522">
    <property type="term" value="F:15-oxoprostaglandin 13-reductase [NAD(P)+] activity"/>
    <property type="evidence" value="ECO:0007669"/>
    <property type="project" value="UniProtKB-EC"/>
</dbReference>
<name>A0A9D4QX04_DREPO</name>
<dbReference type="InterPro" id="IPR041694">
    <property type="entry name" value="ADH_N_2"/>
</dbReference>
<organism evidence="9 10">
    <name type="scientific">Dreissena polymorpha</name>
    <name type="common">Zebra mussel</name>
    <name type="synonym">Mytilus polymorpha</name>
    <dbReference type="NCBI Taxonomy" id="45954"/>
    <lineage>
        <taxon>Eukaryota</taxon>
        <taxon>Metazoa</taxon>
        <taxon>Spiralia</taxon>
        <taxon>Lophotrochozoa</taxon>
        <taxon>Mollusca</taxon>
        <taxon>Bivalvia</taxon>
        <taxon>Autobranchia</taxon>
        <taxon>Heteroconchia</taxon>
        <taxon>Euheterodonta</taxon>
        <taxon>Imparidentia</taxon>
        <taxon>Neoheterodontei</taxon>
        <taxon>Myida</taxon>
        <taxon>Dreissenoidea</taxon>
        <taxon>Dreissenidae</taxon>
        <taxon>Dreissena</taxon>
    </lineage>
</organism>
<evidence type="ECO:0000256" key="2">
    <source>
        <dbReference type="ARBA" id="ARBA00011981"/>
    </source>
</evidence>
<reference evidence="9" key="1">
    <citation type="journal article" date="2019" name="bioRxiv">
        <title>The Genome of the Zebra Mussel, Dreissena polymorpha: A Resource for Invasive Species Research.</title>
        <authorList>
            <person name="McCartney M.A."/>
            <person name="Auch B."/>
            <person name="Kono T."/>
            <person name="Mallez S."/>
            <person name="Zhang Y."/>
            <person name="Obille A."/>
            <person name="Becker A."/>
            <person name="Abrahante J.E."/>
            <person name="Garbe J."/>
            <person name="Badalamenti J.P."/>
            <person name="Herman A."/>
            <person name="Mangelson H."/>
            <person name="Liachko I."/>
            <person name="Sullivan S."/>
            <person name="Sone E.D."/>
            <person name="Koren S."/>
            <person name="Silverstein K.A.T."/>
            <person name="Beckman K.B."/>
            <person name="Gohl D.M."/>
        </authorList>
    </citation>
    <scope>NUCLEOTIDE SEQUENCE</scope>
    <source>
        <strain evidence="9">Duluth1</strain>
        <tissue evidence="9">Whole animal</tissue>
    </source>
</reference>
<evidence type="ECO:0000259" key="8">
    <source>
        <dbReference type="SMART" id="SM00829"/>
    </source>
</evidence>
<dbReference type="EMBL" id="JAIWYP010000003">
    <property type="protein sequence ID" value="KAH3846043.1"/>
    <property type="molecule type" value="Genomic_DNA"/>
</dbReference>
<evidence type="ECO:0000313" key="10">
    <source>
        <dbReference type="Proteomes" id="UP000828390"/>
    </source>
</evidence>
<comment type="catalytic activity">
    <reaction evidence="6">
        <text>13,14-dihydro-15-oxo-PGF2alpha + NADP(+) = 15-oxoprostaglandin F2alpha + NADPH + H(+)</text>
        <dbReference type="Rhea" id="RHEA:50588"/>
        <dbReference type="ChEBI" id="CHEBI:15378"/>
        <dbReference type="ChEBI" id="CHEBI:57783"/>
        <dbReference type="ChEBI" id="CHEBI:58349"/>
        <dbReference type="ChEBI" id="CHEBI:133374"/>
        <dbReference type="ChEBI" id="CHEBI:133409"/>
    </reaction>
    <physiologicalReaction direction="right-to-left" evidence="6">
        <dbReference type="Rhea" id="RHEA:50590"/>
    </physiologicalReaction>
</comment>
<dbReference type="Proteomes" id="UP000828390">
    <property type="component" value="Unassembled WGS sequence"/>
</dbReference>
<dbReference type="InterPro" id="IPR045010">
    <property type="entry name" value="MDR_fam"/>
</dbReference>
<evidence type="ECO:0000313" key="9">
    <source>
        <dbReference type="EMBL" id="KAH3846043.1"/>
    </source>
</evidence>
<evidence type="ECO:0000256" key="4">
    <source>
        <dbReference type="ARBA" id="ARBA00033119"/>
    </source>
</evidence>
<comment type="catalytic activity">
    <reaction evidence="5">
        <text>13,14-dihydro-15-oxo-prostaglandin F1alpha + NADP(+) = 15-oxoprostaglandin F1alpha + NADPH + H(+)</text>
        <dbReference type="Rhea" id="RHEA:50592"/>
        <dbReference type="ChEBI" id="CHEBI:15378"/>
        <dbReference type="ChEBI" id="CHEBI:57783"/>
        <dbReference type="ChEBI" id="CHEBI:58349"/>
        <dbReference type="ChEBI" id="CHEBI:79072"/>
        <dbReference type="ChEBI" id="CHEBI:133411"/>
    </reaction>
    <physiologicalReaction direction="right-to-left" evidence="5">
        <dbReference type="Rhea" id="RHEA:50594"/>
    </physiologicalReaction>
</comment>
<dbReference type="EC" id="1.3.1.48" evidence="2"/>
<evidence type="ECO:0000256" key="1">
    <source>
        <dbReference type="ARBA" id="ARBA00010460"/>
    </source>
</evidence>
<accession>A0A9D4QX04</accession>
<dbReference type="GO" id="GO:0006693">
    <property type="term" value="P:prostaglandin metabolic process"/>
    <property type="evidence" value="ECO:0007669"/>
    <property type="project" value="TreeGrafter"/>
</dbReference>
<comment type="caution">
    <text evidence="9">The sequence shown here is derived from an EMBL/GenBank/DDBJ whole genome shotgun (WGS) entry which is preliminary data.</text>
</comment>
<sequence length="387" mass="42796">MSNFRTVVFAGIEDYRYKFFPTMSNARVIFKSRPGADNAPMVSNFQCEACSVPDPPGQGELTINSLFLSLDPALRCRMNDSTGVDYMKEWTVGEPVLGLGGVGVVTASCSASFAVGDMVQALMNWPWVERFNTRVDSALFPLYKLDDSLKYKPQLVLSLFGITGLTSYLGVKERGQLSADTKQTFVVSGAAGACGNLAGQIARLHGAARVVGICGSDEKCRYLESHLGFDSAVNYKSEHFADRLSRACPEGINCYFDNVGGDVSDCVIRLMSPNSRVILCGQIAVYNKDLPYPPPISEEIQSILAERNITRERFLVLAYEDQFTDALRQLQLWYSEGKLKVPEFVHEGLKSAPQAFVDMITSVRQTHVGKQIVSVSWRERFVESPDQ</sequence>
<evidence type="ECO:0000256" key="7">
    <source>
        <dbReference type="ARBA" id="ARBA00049070"/>
    </source>
</evidence>